<reference evidence="2 3" key="2">
    <citation type="submission" date="2018-03" db="EMBL/GenBank/DDBJ databases">
        <title>The ancient ancestry and fast evolution of plastids.</title>
        <authorList>
            <person name="Moore K.R."/>
            <person name="Magnabosco C."/>
            <person name="Momper L."/>
            <person name="Gold D.A."/>
            <person name="Bosak T."/>
            <person name="Fournier G.P."/>
        </authorList>
    </citation>
    <scope>NUCLEOTIDE SEQUENCE [LARGE SCALE GENOMIC DNA]</scope>
    <source>
        <strain evidence="2 3">CCAP 1448/3</strain>
    </source>
</reference>
<dbReference type="Proteomes" id="UP000238762">
    <property type="component" value="Unassembled WGS sequence"/>
</dbReference>
<reference evidence="2 3" key="1">
    <citation type="submission" date="2018-02" db="EMBL/GenBank/DDBJ databases">
        <authorList>
            <person name="Cohen D.B."/>
            <person name="Kent A.D."/>
        </authorList>
    </citation>
    <scope>NUCLEOTIDE SEQUENCE [LARGE SCALE GENOMIC DNA]</scope>
    <source>
        <strain evidence="2 3">CCAP 1448/3</strain>
    </source>
</reference>
<sequence length="60" mass="6435">MAGSLIVKRFPLGKSLPAKRDTNEEDLPERDADLGLSLNSIPPLIAKDASANLAPLHQTK</sequence>
<keyword evidence="3" id="KW-1185">Reference proteome</keyword>
<evidence type="ECO:0000313" key="3">
    <source>
        <dbReference type="Proteomes" id="UP000238762"/>
    </source>
</evidence>
<evidence type="ECO:0000313" key="2">
    <source>
        <dbReference type="EMBL" id="PSB04030.1"/>
    </source>
</evidence>
<protein>
    <submittedName>
        <fullName evidence="2">Uncharacterized protein</fullName>
    </submittedName>
</protein>
<organism evidence="2 3">
    <name type="scientific">Merismopedia glauca CCAP 1448/3</name>
    <dbReference type="NCBI Taxonomy" id="1296344"/>
    <lineage>
        <taxon>Bacteria</taxon>
        <taxon>Bacillati</taxon>
        <taxon>Cyanobacteriota</taxon>
        <taxon>Cyanophyceae</taxon>
        <taxon>Synechococcales</taxon>
        <taxon>Merismopediaceae</taxon>
        <taxon>Merismopedia</taxon>
    </lineage>
</organism>
<comment type="caution">
    <text evidence="2">The sequence shown here is derived from an EMBL/GenBank/DDBJ whole genome shotgun (WGS) entry which is preliminary data.</text>
</comment>
<accession>A0A2T1C6Y4</accession>
<dbReference type="EMBL" id="PVWJ01000019">
    <property type="protein sequence ID" value="PSB04030.1"/>
    <property type="molecule type" value="Genomic_DNA"/>
</dbReference>
<gene>
    <name evidence="2" type="ORF">C7B64_05690</name>
</gene>
<name>A0A2T1C6Y4_9CYAN</name>
<proteinExistence type="predicted"/>
<evidence type="ECO:0000256" key="1">
    <source>
        <dbReference type="SAM" id="MobiDB-lite"/>
    </source>
</evidence>
<feature type="region of interest" description="Disordered" evidence="1">
    <location>
        <begin position="15"/>
        <end position="34"/>
    </location>
</feature>
<dbReference type="AlphaFoldDB" id="A0A2T1C6Y4"/>